<evidence type="ECO:0000256" key="1">
    <source>
        <dbReference type="SAM" id="MobiDB-lite"/>
    </source>
</evidence>
<evidence type="ECO:0000259" key="2">
    <source>
        <dbReference type="PROSITE" id="PS51644"/>
    </source>
</evidence>
<dbReference type="InterPro" id="IPR041966">
    <property type="entry name" value="LOTUS-like"/>
</dbReference>
<protein>
    <recommendedName>
        <fullName evidence="2">HTH OST-type domain-containing protein</fullName>
    </recommendedName>
</protein>
<feature type="domain" description="HTH OST-type" evidence="2">
    <location>
        <begin position="7"/>
        <end position="79"/>
    </location>
</feature>
<dbReference type="InterPro" id="IPR025605">
    <property type="entry name" value="OST-HTH/LOTUS_dom"/>
</dbReference>
<comment type="caution">
    <text evidence="3">The sequence shown here is derived from an EMBL/GenBank/DDBJ whole genome shotgun (WGS) entry which is preliminary data.</text>
</comment>
<accession>A0ABD3XW31</accession>
<proteinExistence type="predicted"/>
<reference evidence="3 4" key="1">
    <citation type="submission" date="2024-11" db="EMBL/GenBank/DDBJ databases">
        <title>Chromosome-level genome assembly of the freshwater bivalve Anodonta woodiana.</title>
        <authorList>
            <person name="Chen X."/>
        </authorList>
    </citation>
    <scope>NUCLEOTIDE SEQUENCE [LARGE SCALE GENOMIC DNA]</scope>
    <source>
        <strain evidence="3">MN2024</strain>
        <tissue evidence="3">Gills</tissue>
    </source>
</reference>
<gene>
    <name evidence="3" type="ORF">ACJMK2_002688</name>
</gene>
<keyword evidence="4" id="KW-1185">Reference proteome</keyword>
<dbReference type="Gene3D" id="3.30.420.610">
    <property type="entry name" value="LOTUS domain-like"/>
    <property type="match status" value="1"/>
</dbReference>
<dbReference type="EMBL" id="JBJQND010000001">
    <property type="protein sequence ID" value="KAL3890406.1"/>
    <property type="molecule type" value="Genomic_DNA"/>
</dbReference>
<organism evidence="3 4">
    <name type="scientific">Sinanodonta woodiana</name>
    <name type="common">Chinese pond mussel</name>
    <name type="synonym">Anodonta woodiana</name>
    <dbReference type="NCBI Taxonomy" id="1069815"/>
    <lineage>
        <taxon>Eukaryota</taxon>
        <taxon>Metazoa</taxon>
        <taxon>Spiralia</taxon>
        <taxon>Lophotrochozoa</taxon>
        <taxon>Mollusca</taxon>
        <taxon>Bivalvia</taxon>
        <taxon>Autobranchia</taxon>
        <taxon>Heteroconchia</taxon>
        <taxon>Palaeoheterodonta</taxon>
        <taxon>Unionida</taxon>
        <taxon>Unionoidea</taxon>
        <taxon>Unionidae</taxon>
        <taxon>Unioninae</taxon>
        <taxon>Sinanodonta</taxon>
    </lineage>
</organism>
<name>A0ABD3XW31_SINWO</name>
<sequence length="143" mass="16125">MADTDQQLKMVKSMLRATLISSKDGIPADTLLRDYEELTMEPLPFKSLGFSSLEEFIQSIPDVVEVIRNADVFVYKAVTCTKTQHVIELVRRQKSRGKTKNNEARKPGRQNPTQRRAVFDRMGPRPKVPDHAHIGLSMSANAS</sequence>
<dbReference type="PROSITE" id="PS51644">
    <property type="entry name" value="HTH_OST"/>
    <property type="match status" value="1"/>
</dbReference>
<dbReference type="Pfam" id="PF12872">
    <property type="entry name" value="OST-HTH"/>
    <property type="match status" value="1"/>
</dbReference>
<evidence type="ECO:0000313" key="4">
    <source>
        <dbReference type="Proteomes" id="UP001634394"/>
    </source>
</evidence>
<dbReference type="Proteomes" id="UP001634394">
    <property type="component" value="Unassembled WGS sequence"/>
</dbReference>
<feature type="region of interest" description="Disordered" evidence="1">
    <location>
        <begin position="91"/>
        <end position="143"/>
    </location>
</feature>
<feature type="compositionally biased region" description="Basic and acidic residues" evidence="1">
    <location>
        <begin position="117"/>
        <end position="133"/>
    </location>
</feature>
<dbReference type="AlphaFoldDB" id="A0ABD3XW31"/>
<evidence type="ECO:0000313" key="3">
    <source>
        <dbReference type="EMBL" id="KAL3890406.1"/>
    </source>
</evidence>
<dbReference type="CDD" id="cd09972">
    <property type="entry name" value="LOTUS_TDRD_OSKAR"/>
    <property type="match status" value="1"/>
</dbReference>